<protein>
    <submittedName>
        <fullName evidence="2">Uncharacterized protein</fullName>
    </submittedName>
</protein>
<evidence type="ECO:0000313" key="3">
    <source>
        <dbReference type="Proteomes" id="UP000324222"/>
    </source>
</evidence>
<sequence>MKRKNHEVTGCLIGVRVNRTFRVLRPSSPAKGGYIEHPHHSLFTTHSPSPPHVAPYSETLPRCTFTIFKGSS</sequence>
<comment type="caution">
    <text evidence="2">The sequence shown here is derived from an EMBL/GenBank/DDBJ whole genome shotgun (WGS) entry which is preliminary data.</text>
</comment>
<dbReference type="AlphaFoldDB" id="A0A5B7GIA4"/>
<reference evidence="2 3" key="1">
    <citation type="submission" date="2019-05" db="EMBL/GenBank/DDBJ databases">
        <title>Another draft genome of Portunus trituberculatus and its Hox gene families provides insights of decapod evolution.</title>
        <authorList>
            <person name="Jeong J.-H."/>
            <person name="Song I."/>
            <person name="Kim S."/>
            <person name="Choi T."/>
            <person name="Kim D."/>
            <person name="Ryu S."/>
            <person name="Kim W."/>
        </authorList>
    </citation>
    <scope>NUCLEOTIDE SEQUENCE [LARGE SCALE GENOMIC DNA]</scope>
    <source>
        <tissue evidence="2">Muscle</tissue>
    </source>
</reference>
<accession>A0A5B7GIA4</accession>
<feature type="region of interest" description="Disordered" evidence="1">
    <location>
        <begin position="35"/>
        <end position="55"/>
    </location>
</feature>
<evidence type="ECO:0000256" key="1">
    <source>
        <dbReference type="SAM" id="MobiDB-lite"/>
    </source>
</evidence>
<proteinExistence type="predicted"/>
<gene>
    <name evidence="2" type="ORF">E2C01_050207</name>
</gene>
<evidence type="ECO:0000313" key="2">
    <source>
        <dbReference type="EMBL" id="MPC56254.1"/>
    </source>
</evidence>
<organism evidence="2 3">
    <name type="scientific">Portunus trituberculatus</name>
    <name type="common">Swimming crab</name>
    <name type="synonym">Neptunus trituberculatus</name>
    <dbReference type="NCBI Taxonomy" id="210409"/>
    <lineage>
        <taxon>Eukaryota</taxon>
        <taxon>Metazoa</taxon>
        <taxon>Ecdysozoa</taxon>
        <taxon>Arthropoda</taxon>
        <taxon>Crustacea</taxon>
        <taxon>Multicrustacea</taxon>
        <taxon>Malacostraca</taxon>
        <taxon>Eumalacostraca</taxon>
        <taxon>Eucarida</taxon>
        <taxon>Decapoda</taxon>
        <taxon>Pleocyemata</taxon>
        <taxon>Brachyura</taxon>
        <taxon>Eubrachyura</taxon>
        <taxon>Portunoidea</taxon>
        <taxon>Portunidae</taxon>
        <taxon>Portuninae</taxon>
        <taxon>Portunus</taxon>
    </lineage>
</organism>
<keyword evidence="3" id="KW-1185">Reference proteome</keyword>
<dbReference type="EMBL" id="VSRR010013805">
    <property type="protein sequence ID" value="MPC56254.1"/>
    <property type="molecule type" value="Genomic_DNA"/>
</dbReference>
<dbReference type="Proteomes" id="UP000324222">
    <property type="component" value="Unassembled WGS sequence"/>
</dbReference>
<name>A0A5B7GIA4_PORTR</name>